<reference evidence="1 2" key="1">
    <citation type="submission" date="2018-03" db="EMBL/GenBank/DDBJ databases">
        <title>Genome sequencing of Simplicispira sp.</title>
        <authorList>
            <person name="Kim S.-J."/>
            <person name="Heo J."/>
            <person name="Kwon S.-W."/>
        </authorList>
    </citation>
    <scope>NUCLEOTIDE SEQUENCE [LARGE SCALE GENOMIC DNA]</scope>
    <source>
        <strain evidence="1 2">SC1-8</strain>
        <plasmid evidence="1 2">unnamed2</plasmid>
    </source>
</reference>
<dbReference type="GO" id="GO:0008410">
    <property type="term" value="F:CoA-transferase activity"/>
    <property type="evidence" value="ECO:0007669"/>
    <property type="project" value="InterPro"/>
</dbReference>
<dbReference type="Gene3D" id="3.30.30.40">
    <property type="match status" value="1"/>
</dbReference>
<evidence type="ECO:0000313" key="2">
    <source>
        <dbReference type="Proteomes" id="UP000239326"/>
    </source>
</evidence>
<geneLocation type="plasmid" evidence="1 2">
    <name>unnamed2</name>
</geneLocation>
<accession>A0A2S0N625</accession>
<organism evidence="1 2">
    <name type="scientific">Simplicispira suum</name>
    <dbReference type="NCBI Taxonomy" id="2109915"/>
    <lineage>
        <taxon>Bacteria</taxon>
        <taxon>Pseudomonadati</taxon>
        <taxon>Pseudomonadota</taxon>
        <taxon>Betaproteobacteria</taxon>
        <taxon>Burkholderiales</taxon>
        <taxon>Comamonadaceae</taxon>
        <taxon>Simplicispira</taxon>
    </lineage>
</organism>
<keyword evidence="1" id="KW-0614">Plasmid</keyword>
<dbReference type="Proteomes" id="UP000239326">
    <property type="component" value="Plasmid unnamed2"/>
</dbReference>
<keyword evidence="2" id="KW-1185">Reference proteome</keyword>
<dbReference type="OrthoDB" id="9777193at2"/>
<dbReference type="InterPro" id="IPR004165">
    <property type="entry name" value="CoA_trans_fam_I"/>
</dbReference>
<proteinExistence type="predicted"/>
<dbReference type="EMBL" id="CP027671">
    <property type="protein sequence ID" value="AVO43588.1"/>
    <property type="molecule type" value="Genomic_DNA"/>
</dbReference>
<dbReference type="InterPro" id="IPR037171">
    <property type="entry name" value="NagB/RpiA_transferase-like"/>
</dbReference>
<dbReference type="Gene3D" id="3.40.1080.10">
    <property type="entry name" value="Glutaconate Coenzyme A-transferase"/>
    <property type="match status" value="1"/>
</dbReference>
<dbReference type="Pfam" id="PF01144">
    <property type="entry name" value="CoA_trans"/>
    <property type="match status" value="1"/>
</dbReference>
<evidence type="ECO:0000313" key="1">
    <source>
        <dbReference type="EMBL" id="AVO43588.1"/>
    </source>
</evidence>
<keyword evidence="1" id="KW-0808">Transferase</keyword>
<dbReference type="SMART" id="SM00882">
    <property type="entry name" value="CoA_trans"/>
    <property type="match status" value="1"/>
</dbReference>
<name>A0A2S0N625_9BURK</name>
<dbReference type="AlphaFoldDB" id="A0A2S0N625"/>
<sequence length="290" mass="31274">MPRSAVNKRTDLTQALGQIRSGDTIGIGGMTLYRKPMAFVRGLVRRELRDLTVMGMCSGFEAELLAAAGSLGTLRTCYFGLEFLGLAPLLRKAVEQGRVKVVEETEYTIAVGLQAALMRVPYLPSRDCEVGTDFFRIRPDLRRAPCPVTGEELTWFPALAPRVAIIHAPMADEQGHTWLGGQHCVDAQLAMAADYTIVTAEKIVSTAEIKAAQGGAGLVSFMVDAVVESPGGAHPTSCYPDYPLDVVHLTNYLRQARGGGAAQYLSQYVHGSASQGDYLKTILEASRDPA</sequence>
<dbReference type="KEGG" id="simp:C6571_19425"/>
<dbReference type="SUPFAM" id="SSF100950">
    <property type="entry name" value="NagB/RpiA/CoA transferase-like"/>
    <property type="match status" value="1"/>
</dbReference>
<gene>
    <name evidence="1" type="ORF">C6571_19425</name>
</gene>
<protein>
    <submittedName>
        <fullName evidence="1">CoA transferase subunit A</fullName>
    </submittedName>
</protein>